<evidence type="ECO:0000259" key="2">
    <source>
        <dbReference type="PROSITE" id="PS50110"/>
    </source>
</evidence>
<dbReference type="PROSITE" id="PS50883">
    <property type="entry name" value="EAL"/>
    <property type="match status" value="1"/>
</dbReference>
<proteinExistence type="predicted"/>
<evidence type="ECO:0000313" key="5">
    <source>
        <dbReference type="Proteomes" id="UP001225906"/>
    </source>
</evidence>
<feature type="modified residue" description="4-aspartylphosphate" evidence="1">
    <location>
        <position position="61"/>
    </location>
</feature>
<dbReference type="InterPro" id="IPR001789">
    <property type="entry name" value="Sig_transdc_resp-reg_receiver"/>
</dbReference>
<evidence type="ECO:0000259" key="3">
    <source>
        <dbReference type="PROSITE" id="PS50883"/>
    </source>
</evidence>
<dbReference type="SMART" id="SM00052">
    <property type="entry name" value="EAL"/>
    <property type="match status" value="1"/>
</dbReference>
<feature type="domain" description="EAL" evidence="3">
    <location>
        <begin position="148"/>
        <end position="398"/>
    </location>
</feature>
<dbReference type="InterPro" id="IPR035919">
    <property type="entry name" value="EAL_sf"/>
</dbReference>
<dbReference type="Gene3D" id="3.40.50.2300">
    <property type="match status" value="1"/>
</dbReference>
<dbReference type="Pfam" id="PF00072">
    <property type="entry name" value="Response_reg"/>
    <property type="match status" value="1"/>
</dbReference>
<dbReference type="PANTHER" id="PTHR33121">
    <property type="entry name" value="CYCLIC DI-GMP PHOSPHODIESTERASE PDEF"/>
    <property type="match status" value="1"/>
</dbReference>
<evidence type="ECO:0000256" key="1">
    <source>
        <dbReference type="PROSITE-ProRule" id="PRU00169"/>
    </source>
</evidence>
<dbReference type="Gene3D" id="3.20.20.450">
    <property type="entry name" value="EAL domain"/>
    <property type="match status" value="1"/>
</dbReference>
<dbReference type="RefSeq" id="WP_306389221.1">
    <property type="nucleotide sequence ID" value="NZ_JAVCAP010000013.1"/>
</dbReference>
<dbReference type="SUPFAM" id="SSF141868">
    <property type="entry name" value="EAL domain-like"/>
    <property type="match status" value="1"/>
</dbReference>
<dbReference type="GO" id="GO:0071111">
    <property type="term" value="F:cyclic-guanylate-specific phosphodiesterase activity"/>
    <property type="evidence" value="ECO:0007669"/>
    <property type="project" value="UniProtKB-EC"/>
</dbReference>
<evidence type="ECO:0000313" key="4">
    <source>
        <dbReference type="EMBL" id="MDP8567497.1"/>
    </source>
</evidence>
<dbReference type="InterPro" id="IPR001633">
    <property type="entry name" value="EAL_dom"/>
</dbReference>
<accession>A0ABT9JSG5</accession>
<dbReference type="InterPro" id="IPR011006">
    <property type="entry name" value="CheY-like_superfamily"/>
</dbReference>
<gene>
    <name evidence="4" type="ORF">Q9291_06520</name>
</gene>
<keyword evidence="4" id="KW-0378">Hydrolase</keyword>
<keyword evidence="5" id="KW-1185">Reference proteome</keyword>
<dbReference type="Proteomes" id="UP001225906">
    <property type="component" value="Unassembled WGS sequence"/>
</dbReference>
<dbReference type="EC" id="3.1.4.52" evidence="4"/>
<reference evidence="5" key="1">
    <citation type="journal article" date="2019" name="Int. J. Syst. Evol. Microbiol.">
        <title>The Global Catalogue of Microorganisms (GCM) 10K type strain sequencing project: providing services to taxonomists for standard genome sequencing and annotation.</title>
        <authorList>
            <consortium name="The Broad Institute Genomics Platform"/>
            <consortium name="The Broad Institute Genome Sequencing Center for Infectious Disease"/>
            <person name="Wu L."/>
            <person name="Ma J."/>
        </authorList>
    </citation>
    <scope>NUCLEOTIDE SEQUENCE [LARGE SCALE GENOMIC DNA]</scope>
    <source>
        <strain evidence="5">VKM B-3159</strain>
    </source>
</reference>
<sequence length="400" mass="44370">MGRTGVAKSKKTILILDQDDDIAKIISLEAESLGFEVRVFKDPICFIEHIPTCAPSHLAIDLIMPSLDGLALLKNLIQIDCKSSIILTSGIGTATLHDAQLTAIKHKLNVRGILDRPFNHLILKNMLSDLTSVDLFADLTTALRGQKFVVDHDTLQEALHKNEFILYYQPQVNLLSGEIIGLEGLMRWHHPQSGIKLPEVFIPIAEETGLIDQLTEIAIAQGFNFIKKLNSMLSLSLNISARSIKDNHLVQVLNKYCQQFDIAPQRVVLELTETTTMKDPEKAQDILNHLRTKGFRLSIDDFGTGYSSMAQLAQLPFSELKIDKSFVTTMEHSPKSIKVIASTINLAESLGMATIAEGIENSIAAIGLRELGCHFGQGYYFARPMDQQATVQWLKSWGAP</sequence>
<protein>
    <submittedName>
        <fullName evidence="4">EAL domain-containing response regulator</fullName>
        <ecNumber evidence="4">3.1.4.52</ecNumber>
    </submittedName>
</protein>
<dbReference type="SUPFAM" id="SSF52172">
    <property type="entry name" value="CheY-like"/>
    <property type="match status" value="1"/>
</dbReference>
<dbReference type="CDD" id="cd01948">
    <property type="entry name" value="EAL"/>
    <property type="match status" value="1"/>
</dbReference>
<organism evidence="4 5">
    <name type="scientific">Methylophilus aquaticus</name>
    <dbReference type="NCBI Taxonomy" id="1971610"/>
    <lineage>
        <taxon>Bacteria</taxon>
        <taxon>Pseudomonadati</taxon>
        <taxon>Pseudomonadota</taxon>
        <taxon>Betaproteobacteria</taxon>
        <taxon>Nitrosomonadales</taxon>
        <taxon>Methylophilaceae</taxon>
        <taxon>Methylophilus</taxon>
    </lineage>
</organism>
<keyword evidence="1" id="KW-0597">Phosphoprotein</keyword>
<comment type="caution">
    <text evidence="4">The sequence shown here is derived from an EMBL/GenBank/DDBJ whole genome shotgun (WGS) entry which is preliminary data.</text>
</comment>
<dbReference type="PROSITE" id="PS50110">
    <property type="entry name" value="RESPONSE_REGULATORY"/>
    <property type="match status" value="1"/>
</dbReference>
<dbReference type="PANTHER" id="PTHR33121:SF71">
    <property type="entry name" value="OXYGEN SENSOR PROTEIN DOSP"/>
    <property type="match status" value="1"/>
</dbReference>
<dbReference type="Pfam" id="PF00563">
    <property type="entry name" value="EAL"/>
    <property type="match status" value="1"/>
</dbReference>
<feature type="domain" description="Response regulatory" evidence="2">
    <location>
        <begin position="12"/>
        <end position="131"/>
    </location>
</feature>
<dbReference type="EMBL" id="JAVCAP010000013">
    <property type="protein sequence ID" value="MDP8567497.1"/>
    <property type="molecule type" value="Genomic_DNA"/>
</dbReference>
<name>A0ABT9JSG5_9PROT</name>
<dbReference type="InterPro" id="IPR050706">
    <property type="entry name" value="Cyclic-di-GMP_PDE-like"/>
</dbReference>